<evidence type="ECO:0000256" key="7">
    <source>
        <dbReference type="PIRNR" id="PIRNR000077"/>
    </source>
</evidence>
<evidence type="ECO:0000256" key="2">
    <source>
        <dbReference type="ARBA" id="ARBA00022448"/>
    </source>
</evidence>
<evidence type="ECO:0000313" key="12">
    <source>
        <dbReference type="Proteomes" id="UP000186465"/>
    </source>
</evidence>
<feature type="domain" description="Thioredoxin" evidence="10">
    <location>
        <begin position="1"/>
        <end position="109"/>
    </location>
</feature>
<dbReference type="PROSITE" id="PS00194">
    <property type="entry name" value="THIOREDOXIN_1"/>
    <property type="match status" value="1"/>
</dbReference>
<dbReference type="PRINTS" id="PR00421">
    <property type="entry name" value="THIOREDOXIN"/>
</dbReference>
<feature type="active site" description="Nucleophile" evidence="8">
    <location>
        <position position="37"/>
    </location>
</feature>
<keyword evidence="4 9" id="KW-1015">Disulfide bond</keyword>
<dbReference type="GO" id="GO:0045454">
    <property type="term" value="P:cell redox homeostasis"/>
    <property type="evidence" value="ECO:0007669"/>
    <property type="project" value="TreeGrafter"/>
</dbReference>
<gene>
    <name evidence="11" type="ORF">BM477_00995</name>
</gene>
<evidence type="ECO:0000259" key="10">
    <source>
        <dbReference type="PROSITE" id="PS51352"/>
    </source>
</evidence>
<evidence type="ECO:0000256" key="8">
    <source>
        <dbReference type="PIRSR" id="PIRSR000077-1"/>
    </source>
</evidence>
<evidence type="ECO:0000256" key="6">
    <source>
        <dbReference type="NCBIfam" id="TIGR01068"/>
    </source>
</evidence>
<dbReference type="Gene3D" id="3.40.30.10">
    <property type="entry name" value="Glutaredoxin"/>
    <property type="match status" value="1"/>
</dbReference>
<organism evidence="11 12">
    <name type="scientific">Boudabousia marimammalium</name>
    <dbReference type="NCBI Taxonomy" id="156892"/>
    <lineage>
        <taxon>Bacteria</taxon>
        <taxon>Bacillati</taxon>
        <taxon>Actinomycetota</taxon>
        <taxon>Actinomycetes</taxon>
        <taxon>Actinomycetales</taxon>
        <taxon>Actinomycetaceae</taxon>
        <taxon>Boudabousia</taxon>
    </lineage>
</organism>
<name>A0A1Q5PT65_9ACTO</name>
<keyword evidence="5 9" id="KW-0676">Redox-active center</keyword>
<evidence type="ECO:0000256" key="5">
    <source>
        <dbReference type="ARBA" id="ARBA00023284"/>
    </source>
</evidence>
<keyword evidence="2" id="KW-0813">Transport</keyword>
<evidence type="ECO:0000313" key="11">
    <source>
        <dbReference type="EMBL" id="OKL50570.1"/>
    </source>
</evidence>
<feature type="active site" description="Nucleophile" evidence="8">
    <location>
        <position position="34"/>
    </location>
</feature>
<feature type="disulfide bond" description="Redox-active" evidence="9">
    <location>
        <begin position="34"/>
        <end position="37"/>
    </location>
</feature>
<evidence type="ECO:0000256" key="4">
    <source>
        <dbReference type="ARBA" id="ARBA00023157"/>
    </source>
</evidence>
<feature type="site" description="Deprotonates C-terminal active site Cys" evidence="8">
    <location>
        <position position="28"/>
    </location>
</feature>
<dbReference type="InterPro" id="IPR017937">
    <property type="entry name" value="Thioredoxin_CS"/>
</dbReference>
<sequence length="111" mass="12553">MSAHAPKELTDRQFQANVRLDRGLMLVDFWAPWCAPCRQLSPVLDEIAEEMGDDLVIWKLNVDENPVSPAKYGIRAIPTMLIFLDGELVDTMHSAPKSEILETLRKHLPAN</sequence>
<dbReference type="PROSITE" id="PS51352">
    <property type="entry name" value="THIOREDOXIN_2"/>
    <property type="match status" value="1"/>
</dbReference>
<dbReference type="InterPro" id="IPR036249">
    <property type="entry name" value="Thioredoxin-like_sf"/>
</dbReference>
<dbReference type="InterPro" id="IPR013766">
    <property type="entry name" value="Thioredoxin_domain"/>
</dbReference>
<accession>A0A1Q5PT65</accession>
<evidence type="ECO:0000256" key="3">
    <source>
        <dbReference type="ARBA" id="ARBA00022982"/>
    </source>
</evidence>
<dbReference type="PIRSF" id="PIRSF000077">
    <property type="entry name" value="Thioredoxin"/>
    <property type="match status" value="1"/>
</dbReference>
<evidence type="ECO:0000256" key="9">
    <source>
        <dbReference type="PIRSR" id="PIRSR000077-4"/>
    </source>
</evidence>
<dbReference type="PANTHER" id="PTHR45663:SF11">
    <property type="entry name" value="GEO12009P1"/>
    <property type="match status" value="1"/>
</dbReference>
<keyword evidence="3" id="KW-0249">Electron transport</keyword>
<dbReference type="STRING" id="156892.BM477_00995"/>
<dbReference type="FunFam" id="3.40.30.10:FF:000001">
    <property type="entry name" value="Thioredoxin"/>
    <property type="match status" value="1"/>
</dbReference>
<feature type="site" description="Contributes to redox potential value" evidence="8">
    <location>
        <position position="36"/>
    </location>
</feature>
<dbReference type="SUPFAM" id="SSF52833">
    <property type="entry name" value="Thioredoxin-like"/>
    <property type="match status" value="1"/>
</dbReference>
<comment type="caution">
    <text evidence="11">The sequence shown here is derived from an EMBL/GenBank/DDBJ whole genome shotgun (WGS) entry which is preliminary data.</text>
</comment>
<dbReference type="CDD" id="cd02947">
    <property type="entry name" value="TRX_family"/>
    <property type="match status" value="1"/>
</dbReference>
<dbReference type="EMBL" id="MPDM01000001">
    <property type="protein sequence ID" value="OKL50570.1"/>
    <property type="molecule type" value="Genomic_DNA"/>
</dbReference>
<dbReference type="NCBIfam" id="TIGR01068">
    <property type="entry name" value="thioredoxin"/>
    <property type="match status" value="1"/>
</dbReference>
<dbReference type="AlphaFoldDB" id="A0A1Q5PT65"/>
<proteinExistence type="inferred from homology"/>
<reference evidence="12" key="1">
    <citation type="submission" date="2016-11" db="EMBL/GenBank/DDBJ databases">
        <title>Actinomyces gypaetusis sp. nov. isolated from Gypaetus barbatus in Qinghai Tibet Plateau China.</title>
        <authorList>
            <person name="Meng X."/>
        </authorList>
    </citation>
    <scope>NUCLEOTIDE SEQUENCE [LARGE SCALE GENOMIC DNA]</scope>
    <source>
        <strain evidence="12">DSM 15383</strain>
    </source>
</reference>
<dbReference type="GO" id="GO:0015035">
    <property type="term" value="F:protein-disulfide reductase activity"/>
    <property type="evidence" value="ECO:0007669"/>
    <property type="project" value="UniProtKB-UniRule"/>
</dbReference>
<feature type="site" description="Contributes to redox potential value" evidence="8">
    <location>
        <position position="35"/>
    </location>
</feature>
<dbReference type="InterPro" id="IPR005746">
    <property type="entry name" value="Thioredoxin"/>
</dbReference>
<dbReference type="Pfam" id="PF00085">
    <property type="entry name" value="Thioredoxin"/>
    <property type="match status" value="1"/>
</dbReference>
<dbReference type="RefSeq" id="WP_075360808.1">
    <property type="nucleotide sequence ID" value="NZ_MPDM01000001.1"/>
</dbReference>
<keyword evidence="12" id="KW-1185">Reference proteome</keyword>
<dbReference type="PANTHER" id="PTHR45663">
    <property type="entry name" value="GEO12009P1"/>
    <property type="match status" value="1"/>
</dbReference>
<dbReference type="Proteomes" id="UP000186465">
    <property type="component" value="Unassembled WGS sequence"/>
</dbReference>
<evidence type="ECO:0000256" key="1">
    <source>
        <dbReference type="ARBA" id="ARBA00008987"/>
    </source>
</evidence>
<dbReference type="GO" id="GO:0005829">
    <property type="term" value="C:cytosol"/>
    <property type="evidence" value="ECO:0007669"/>
    <property type="project" value="TreeGrafter"/>
</dbReference>
<comment type="similarity">
    <text evidence="1 7">Belongs to the thioredoxin family.</text>
</comment>
<protein>
    <recommendedName>
        <fullName evidence="6 7">Thioredoxin</fullName>
    </recommendedName>
</protein>
<dbReference type="OrthoDB" id="9790390at2"/>